<proteinExistence type="inferred from homology"/>
<dbReference type="OrthoDB" id="21151at2759"/>
<sequence length="1142" mass="127522">METVIYDETPLAEYLKDEGEEQQRDWALQEPDVIIDTPPPSPPSPSFAPTGRPLVKARFRNKIPSSLNIELPTPKKRLSSLQDGASAVATTLDRADNSKFLEQFRYTIVASQLLSGHSILGQHVPVQSSKISVGIDQDPTTPSQTGLLITAVGALGIAWFISWLYGGGYTHLTKKRVVVFVVVFAIAGVASQAYIKQQWLRYVREQTLAEITTFVSKAQDFDSVTSAAVALVQEVELVSRGYRLSAPLPPISRIEDRSQTRRCVRLRKALKRSFMDIISKYEQAASVAKGFSEQLDLERYYDIYDISDLDMSDAQQGYSETEFEDMESLRTLKIAASRFHVLRKMFLCALLSMEAQGDDTDFLRWTTVVESLRMLNEGMTSAYQRLGSILGEESFPAPPPTGDRSPLSPGRERWRSQLRKLNSLTTGIRGLQAKMTLLREESDRALNEASDISELGPNLMDQYESIGADLKMLQQAWQDGKAALASGIDRNEKRLSSVSGMISPTISLGGLTTVGEESGGGVSDALLALTGEAPDSFDLNKNSGESEEIFEAVAGPPQRPRSLLTRDERIARMREERERRADMREKSDASRGMLKELEMVINLRPNKNRRQTLPPPNTSRVVSLSSKLWVRGIIQGQQRNAIRYVEQQQQQQRRTFFGSPAVITNYVDVPPTYKDEEGLPFRKDGDLDLATTVSIFQGFADMTPYRANKLLKILHGRRVAGTLEDPELHENTASYSSREIERGLEYLRKTVPVDEITNAGLRAEDELRELEAIMGEDADGKDAPSKKDGSRGSSGGWIYKDTGNQNVYGEGVLDKIRARNIAKREAEEKALEEKRKLEEEGGQQNWGGLAKYQPTGARPLQVMSPKEEEYRAQATSDLEAPPETPRWRLLLPTTVFVATLVPFLWWLSQDYSPPAEDKRLMPWTSEASATVYGIILLNLAVFVAWRRMSLWRFMNRWLIMDLAVPKPIGTVTAIFSHQTTRHLAENMFYLWLLGGLLLNEVNRAEYLTVFVSSGAAGFLASLYKCVLTRHLTYGLGASSATLGVICAYFWLYRFEGFKILGLPPDPYNGVQGLGVIGLIAGMNLIPAFRALPGQMDWMSHLAGIVTGIGFAELIERRRRKEREGEGKSIVGGREEGDLKVET</sequence>
<feature type="region of interest" description="Disordered" evidence="8">
    <location>
        <begin position="1122"/>
        <end position="1142"/>
    </location>
</feature>
<gene>
    <name evidence="12" type="ORF">VP1G_04482</name>
</gene>
<keyword evidence="6 9" id="KW-1133">Transmembrane helix</keyword>
<dbReference type="GO" id="GO:0012505">
    <property type="term" value="C:endomembrane system"/>
    <property type="evidence" value="ECO:0007669"/>
    <property type="project" value="UniProtKB-SubCell"/>
</dbReference>
<keyword evidence="5" id="KW-0378">Hydrolase</keyword>
<organism evidence="12 13">
    <name type="scientific">Cytospora mali</name>
    <name type="common">Apple Valsa canker fungus</name>
    <name type="synonym">Valsa mali</name>
    <dbReference type="NCBI Taxonomy" id="578113"/>
    <lineage>
        <taxon>Eukaryota</taxon>
        <taxon>Fungi</taxon>
        <taxon>Dikarya</taxon>
        <taxon>Ascomycota</taxon>
        <taxon>Pezizomycotina</taxon>
        <taxon>Sordariomycetes</taxon>
        <taxon>Sordariomycetidae</taxon>
        <taxon>Diaporthales</taxon>
        <taxon>Cytosporaceae</taxon>
        <taxon>Cytospora</taxon>
    </lineage>
</organism>
<name>A0A194V002_CYTMA</name>
<feature type="transmembrane region" description="Helical" evidence="9">
    <location>
        <begin position="927"/>
        <end position="945"/>
    </location>
</feature>
<evidence type="ECO:0000259" key="11">
    <source>
        <dbReference type="Pfam" id="PF12632"/>
    </source>
</evidence>
<dbReference type="AlphaFoldDB" id="A0A194V002"/>
<comment type="similarity">
    <text evidence="3">Belongs to the peptidase S54 family.</text>
</comment>
<dbReference type="STRING" id="694573.A0A194V002"/>
<dbReference type="Gene3D" id="1.20.1540.10">
    <property type="entry name" value="Rhomboid-like"/>
    <property type="match status" value="1"/>
</dbReference>
<evidence type="ECO:0000256" key="9">
    <source>
        <dbReference type="SAM" id="Phobius"/>
    </source>
</evidence>
<evidence type="ECO:0000256" key="3">
    <source>
        <dbReference type="ARBA" id="ARBA00009045"/>
    </source>
</evidence>
<feature type="region of interest" description="Disordered" evidence="8">
    <location>
        <begin position="392"/>
        <end position="412"/>
    </location>
</feature>
<dbReference type="GO" id="GO:0004252">
    <property type="term" value="F:serine-type endopeptidase activity"/>
    <property type="evidence" value="ECO:0007669"/>
    <property type="project" value="InterPro"/>
</dbReference>
<dbReference type="GO" id="GO:0006465">
    <property type="term" value="P:signal peptide processing"/>
    <property type="evidence" value="ECO:0007669"/>
    <property type="project" value="TreeGrafter"/>
</dbReference>
<evidence type="ECO:0000256" key="2">
    <source>
        <dbReference type="ARBA" id="ARBA00004308"/>
    </source>
</evidence>
<evidence type="ECO:0000256" key="1">
    <source>
        <dbReference type="ARBA" id="ARBA00004141"/>
    </source>
</evidence>
<dbReference type="EMBL" id="KN714697">
    <property type="protein sequence ID" value="KUI57250.1"/>
    <property type="molecule type" value="Genomic_DNA"/>
</dbReference>
<evidence type="ECO:0000256" key="8">
    <source>
        <dbReference type="SAM" id="MobiDB-lite"/>
    </source>
</evidence>
<evidence type="ECO:0000259" key="10">
    <source>
        <dbReference type="Pfam" id="PF01694"/>
    </source>
</evidence>
<feature type="region of interest" description="Disordered" evidence="8">
    <location>
        <begin position="775"/>
        <end position="800"/>
    </location>
</feature>
<dbReference type="PANTHER" id="PTHR43731">
    <property type="entry name" value="RHOMBOID PROTEASE"/>
    <property type="match status" value="1"/>
</dbReference>
<feature type="domain" description="Peptidase S54 rhomboid" evidence="10">
    <location>
        <begin position="970"/>
        <end position="1111"/>
    </location>
</feature>
<dbReference type="GO" id="GO:0016020">
    <property type="term" value="C:membrane"/>
    <property type="evidence" value="ECO:0007669"/>
    <property type="project" value="UniProtKB-SubCell"/>
</dbReference>
<evidence type="ECO:0000313" key="13">
    <source>
        <dbReference type="Proteomes" id="UP000078576"/>
    </source>
</evidence>
<keyword evidence="7 9" id="KW-0472">Membrane</keyword>
<dbReference type="GO" id="GO:0017022">
    <property type="term" value="F:myosin binding"/>
    <property type="evidence" value="ECO:0007669"/>
    <property type="project" value="InterPro"/>
</dbReference>
<dbReference type="InterPro" id="IPR026859">
    <property type="entry name" value="Myosin-bd"/>
</dbReference>
<feature type="transmembrane region" description="Helical" evidence="9">
    <location>
        <begin position="177"/>
        <end position="195"/>
    </location>
</feature>
<dbReference type="Proteomes" id="UP000078576">
    <property type="component" value="Unassembled WGS sequence"/>
</dbReference>
<dbReference type="SUPFAM" id="SSF144091">
    <property type="entry name" value="Rhomboid-like"/>
    <property type="match status" value="1"/>
</dbReference>
<dbReference type="InterPro" id="IPR050925">
    <property type="entry name" value="Rhomboid_protease_S54"/>
</dbReference>
<evidence type="ECO:0000256" key="6">
    <source>
        <dbReference type="ARBA" id="ARBA00022989"/>
    </source>
</evidence>
<reference evidence="13" key="1">
    <citation type="submission" date="2014-12" db="EMBL/GenBank/DDBJ databases">
        <title>Genome Sequence of Valsa Canker Pathogens Uncovers a Specific Adaption of Colonization on Woody Bark.</title>
        <authorList>
            <person name="Yin Z."/>
            <person name="Liu H."/>
            <person name="Gao X."/>
            <person name="Li Z."/>
            <person name="Song N."/>
            <person name="Ke X."/>
            <person name="Dai Q."/>
            <person name="Wu Y."/>
            <person name="Sun Y."/>
            <person name="Xu J.-R."/>
            <person name="Kang Z.K."/>
            <person name="Wang L."/>
            <person name="Huang L."/>
        </authorList>
    </citation>
    <scope>NUCLEOTIDE SEQUENCE [LARGE SCALE GENOMIC DNA]</scope>
    <source>
        <strain evidence="13">SXYL134</strain>
    </source>
</reference>
<evidence type="ECO:0000256" key="7">
    <source>
        <dbReference type="ARBA" id="ARBA00023136"/>
    </source>
</evidence>
<accession>A0A194V002</accession>
<feature type="compositionally biased region" description="Basic and acidic residues" evidence="8">
    <location>
        <begin position="778"/>
        <end position="790"/>
    </location>
</feature>
<dbReference type="Pfam" id="PF01694">
    <property type="entry name" value="Rhomboid"/>
    <property type="match status" value="1"/>
</dbReference>
<comment type="subcellular location">
    <subcellularLocation>
        <location evidence="2">Endomembrane system</location>
    </subcellularLocation>
    <subcellularLocation>
        <location evidence="1">Membrane</location>
        <topology evidence="1">Multi-pass membrane protein</topology>
    </subcellularLocation>
</comment>
<dbReference type="PANTHER" id="PTHR43731:SF14">
    <property type="entry name" value="PRESENILIN-ASSOCIATED RHOMBOID-LIKE PROTEIN, MITOCHONDRIAL"/>
    <property type="match status" value="1"/>
</dbReference>
<protein>
    <submittedName>
        <fullName evidence="12">Rhomboid protein 1, mitochondrial</fullName>
    </submittedName>
</protein>
<evidence type="ECO:0000256" key="5">
    <source>
        <dbReference type="ARBA" id="ARBA00022801"/>
    </source>
</evidence>
<dbReference type="Pfam" id="PF12632">
    <property type="entry name" value="Vezatin"/>
    <property type="match status" value="1"/>
</dbReference>
<feature type="domain" description="Myosin-binding" evidence="11">
    <location>
        <begin position="157"/>
        <end position="434"/>
    </location>
</feature>
<feature type="transmembrane region" description="Helical" evidence="9">
    <location>
        <begin position="147"/>
        <end position="165"/>
    </location>
</feature>
<dbReference type="InterPro" id="IPR022764">
    <property type="entry name" value="Peptidase_S54_rhomboid_dom"/>
</dbReference>
<evidence type="ECO:0000256" key="4">
    <source>
        <dbReference type="ARBA" id="ARBA00022692"/>
    </source>
</evidence>
<keyword evidence="13" id="KW-1185">Reference proteome</keyword>
<dbReference type="InterPro" id="IPR035952">
    <property type="entry name" value="Rhomboid-like_sf"/>
</dbReference>
<evidence type="ECO:0000313" key="12">
    <source>
        <dbReference type="EMBL" id="KUI57250.1"/>
    </source>
</evidence>
<feature type="transmembrane region" description="Helical" evidence="9">
    <location>
        <begin position="1030"/>
        <end position="1051"/>
    </location>
</feature>
<feature type="transmembrane region" description="Helical" evidence="9">
    <location>
        <begin position="1072"/>
        <end position="1091"/>
    </location>
</feature>
<keyword evidence="4 9" id="KW-0812">Transmembrane</keyword>